<dbReference type="Proteomes" id="UP001651158">
    <property type="component" value="Unassembled WGS sequence"/>
</dbReference>
<evidence type="ECO:0000256" key="4">
    <source>
        <dbReference type="ARBA" id="ARBA00023134"/>
    </source>
</evidence>
<evidence type="ECO:0000256" key="1">
    <source>
        <dbReference type="ARBA" id="ARBA00009636"/>
    </source>
</evidence>
<feature type="region of interest" description="Disordered" evidence="5">
    <location>
        <begin position="246"/>
        <end position="288"/>
    </location>
</feature>
<feature type="compositionally biased region" description="Basic residues" evidence="5">
    <location>
        <begin position="136"/>
        <end position="149"/>
    </location>
</feature>
<dbReference type="SUPFAM" id="SSF55307">
    <property type="entry name" value="Tubulin C-terminal domain-like"/>
    <property type="match status" value="1"/>
</dbReference>
<name>A0ABR4Q352_9CEST</name>
<evidence type="ECO:0000313" key="6">
    <source>
        <dbReference type="EMBL" id="KAL5104030.1"/>
    </source>
</evidence>
<keyword evidence="4" id="KW-0342">GTP-binding</keyword>
<feature type="compositionally biased region" description="Basic and acidic residues" evidence="5">
    <location>
        <begin position="431"/>
        <end position="446"/>
    </location>
</feature>
<evidence type="ECO:0000313" key="7">
    <source>
        <dbReference type="Proteomes" id="UP001651158"/>
    </source>
</evidence>
<feature type="compositionally biased region" description="Polar residues" evidence="5">
    <location>
        <begin position="405"/>
        <end position="417"/>
    </location>
</feature>
<comment type="similarity">
    <text evidence="1">Belongs to the tubulin family.</text>
</comment>
<proteinExistence type="inferred from homology"/>
<feature type="region of interest" description="Disordered" evidence="5">
    <location>
        <begin position="501"/>
        <end position="544"/>
    </location>
</feature>
<dbReference type="Gene3D" id="1.10.287.600">
    <property type="entry name" value="Helix hairpin bin"/>
    <property type="match status" value="1"/>
</dbReference>
<dbReference type="InterPro" id="IPR008280">
    <property type="entry name" value="Tub_FtsZ_C"/>
</dbReference>
<feature type="region of interest" description="Disordered" evidence="5">
    <location>
        <begin position="121"/>
        <end position="183"/>
    </location>
</feature>
<accession>A0ABR4Q352</accession>
<reference evidence="6 7" key="1">
    <citation type="journal article" date="2022" name="Front. Cell. Infect. Microbiol.">
        <title>The Genomes of Two Strains of Taenia crassiceps the Animal Model for the Study of Human Cysticercosis.</title>
        <authorList>
            <person name="Bobes R.J."/>
            <person name="Estrada K."/>
            <person name="Rios-Valencia D.G."/>
            <person name="Calderon-Gallegos A."/>
            <person name="de la Torre P."/>
            <person name="Carrero J.C."/>
            <person name="Sanchez-Flores A."/>
            <person name="Laclette J.P."/>
        </authorList>
    </citation>
    <scope>NUCLEOTIDE SEQUENCE [LARGE SCALE GENOMIC DNA]</scope>
    <source>
        <strain evidence="6">WFUcys</strain>
    </source>
</reference>
<dbReference type="InterPro" id="IPR023123">
    <property type="entry name" value="Tubulin_C"/>
</dbReference>
<gene>
    <name evidence="6" type="ORF">TcWFU_000386</name>
</gene>
<keyword evidence="7" id="KW-1185">Reference proteome</keyword>
<evidence type="ECO:0000256" key="3">
    <source>
        <dbReference type="ARBA" id="ARBA00022741"/>
    </source>
</evidence>
<protein>
    <submittedName>
        <fullName evidence="6">Uncharacterized protein</fullName>
    </submittedName>
</protein>
<feature type="compositionally biased region" description="Acidic residues" evidence="5">
    <location>
        <begin position="530"/>
        <end position="542"/>
    </location>
</feature>
<comment type="caution">
    <text evidence="6">The sequence shown here is derived from an EMBL/GenBank/DDBJ whole genome shotgun (WGS) entry which is preliminary data.</text>
</comment>
<feature type="region of interest" description="Disordered" evidence="5">
    <location>
        <begin position="363"/>
        <end position="446"/>
    </location>
</feature>
<organism evidence="6 7">
    <name type="scientific">Taenia crassiceps</name>
    <dbReference type="NCBI Taxonomy" id="6207"/>
    <lineage>
        <taxon>Eukaryota</taxon>
        <taxon>Metazoa</taxon>
        <taxon>Spiralia</taxon>
        <taxon>Lophotrochozoa</taxon>
        <taxon>Platyhelminthes</taxon>
        <taxon>Cestoda</taxon>
        <taxon>Eucestoda</taxon>
        <taxon>Cyclophyllidea</taxon>
        <taxon>Taeniidae</taxon>
        <taxon>Taenia</taxon>
    </lineage>
</organism>
<dbReference type="EMBL" id="JAKROA010000014">
    <property type="protein sequence ID" value="KAL5104030.1"/>
    <property type="molecule type" value="Genomic_DNA"/>
</dbReference>
<keyword evidence="2" id="KW-0493">Microtubule</keyword>
<sequence length="605" mass="68270">MVVIKATGMVSTPLCITALYNGTLVKSTLTGIGNDFIALKNRKAFYYWYLYEGMEECEFDEALNDFQSLMQDYEVIDESAKKAIKKQVYEIIFKKTPQSQTIRSCLRGQNSGTTFCIDKSTTSTSSPRYTTDCNGHRSKSSHRQSSKSKCKSEPREASCQRDNSLRTPSTDRRSSAYYHSSQRDECGVERSLKRKTPCCGLQSPSSSEVTIANSYAFMSTGAVECIRQDGQNDKSFNAVIFATDRRKNRRKKSARQVPRVSRLPRNARVSSTPPDAIAKSANKKSGNVQHASATFKELVLQRNDRVRLTKPVVIEFVLKINLDAVLPSRLRHLKHPVPGSHRGTTSCVIRMWQKKSPFFVKSRNRACNSEKAPTDPGRIRETKQSSSPFFRKFRQKKRSPDRTSTEVTPKSSPSKSNFYFKEDNEEMESSTGDKRYVHEEKEDEVGGKEGVKMFEEEDADDTKIQLPLRWKIKNEFQTVENSTLIEGIEREVRSLSIKSLDNLSPPRGAAVTEKSVQSSPVLRNKKTSTETDDCPDTTEGEDFASASDYGIQRKADKEALVAEISVPSNQTDVLLDRLILEAVSSMSIWRRKQRRGDHAGRTLAV</sequence>
<feature type="compositionally biased region" description="Basic and acidic residues" evidence="5">
    <location>
        <begin position="150"/>
        <end position="159"/>
    </location>
</feature>
<keyword evidence="3" id="KW-0547">Nucleotide-binding</keyword>
<evidence type="ECO:0000256" key="2">
    <source>
        <dbReference type="ARBA" id="ARBA00022701"/>
    </source>
</evidence>
<evidence type="ECO:0000256" key="5">
    <source>
        <dbReference type="SAM" id="MobiDB-lite"/>
    </source>
</evidence>